<evidence type="ECO:0000313" key="1">
    <source>
        <dbReference type="EMBL" id="MEV8466540.1"/>
    </source>
</evidence>
<reference evidence="1 2" key="1">
    <citation type="submission" date="2024-07" db="EMBL/GenBank/DDBJ databases">
        <authorList>
            <person name="Kang M."/>
        </authorList>
    </citation>
    <scope>NUCLEOTIDE SEQUENCE [LARGE SCALE GENOMIC DNA]</scope>
    <source>
        <strain evidence="1 2">DFM31</strain>
    </source>
</reference>
<keyword evidence="2" id="KW-1185">Reference proteome</keyword>
<comment type="caution">
    <text evidence="1">The sequence shown here is derived from an EMBL/GenBank/DDBJ whole genome shotgun (WGS) entry which is preliminary data.</text>
</comment>
<sequence>MMRRNGWHMVKTDDSLTLARWLPPRFDVEATTRLPRLRARVLAHEVRKDLWRLLRSQRGFSPVIELSEREGGLFLRAGGQIAGPVPGGLGSRIARMLETPALRHRWATHARLRPQAAKMAAGAETKVNA</sequence>
<protein>
    <submittedName>
        <fullName evidence="1">Uncharacterized protein</fullName>
    </submittedName>
</protein>
<dbReference type="RefSeq" id="WP_366192336.1">
    <property type="nucleotide sequence ID" value="NZ_JBFBVU010000006.1"/>
</dbReference>
<accession>A0ABV3L4T7</accession>
<organism evidence="1 2">
    <name type="scientific">Meridianimarinicoccus marinus</name>
    <dbReference type="NCBI Taxonomy" id="3231483"/>
    <lineage>
        <taxon>Bacteria</taxon>
        <taxon>Pseudomonadati</taxon>
        <taxon>Pseudomonadota</taxon>
        <taxon>Alphaproteobacteria</taxon>
        <taxon>Rhodobacterales</taxon>
        <taxon>Paracoccaceae</taxon>
        <taxon>Meridianimarinicoccus</taxon>
    </lineage>
</organism>
<name>A0ABV3L4T7_9RHOB</name>
<dbReference type="EMBL" id="JBFBVU010000006">
    <property type="protein sequence ID" value="MEV8466540.1"/>
    <property type="molecule type" value="Genomic_DNA"/>
</dbReference>
<dbReference type="Proteomes" id="UP001553161">
    <property type="component" value="Unassembled WGS sequence"/>
</dbReference>
<proteinExistence type="predicted"/>
<gene>
    <name evidence="1" type="ORF">AB0T83_07060</name>
</gene>
<evidence type="ECO:0000313" key="2">
    <source>
        <dbReference type="Proteomes" id="UP001553161"/>
    </source>
</evidence>